<evidence type="ECO:0000313" key="12">
    <source>
        <dbReference type="EnsemblPlants" id="QL05p013038:mrna"/>
    </source>
</evidence>
<keyword evidence="7" id="KW-0677">Repeat</keyword>
<accession>A0A7N2R4B9</accession>
<dbReference type="InParanoid" id="A0A7N2R4B9"/>
<dbReference type="InterPro" id="IPR051502">
    <property type="entry name" value="RLP_Defense_Trigger"/>
</dbReference>
<dbReference type="PANTHER" id="PTHR48062">
    <property type="entry name" value="RECEPTOR-LIKE PROTEIN 14"/>
    <property type="match status" value="1"/>
</dbReference>
<dbReference type="PRINTS" id="PR00019">
    <property type="entry name" value="LEURICHRPT"/>
</dbReference>
<organism evidence="12 13">
    <name type="scientific">Quercus lobata</name>
    <name type="common">Valley oak</name>
    <dbReference type="NCBI Taxonomy" id="97700"/>
    <lineage>
        <taxon>Eukaryota</taxon>
        <taxon>Viridiplantae</taxon>
        <taxon>Streptophyta</taxon>
        <taxon>Embryophyta</taxon>
        <taxon>Tracheophyta</taxon>
        <taxon>Spermatophyta</taxon>
        <taxon>Magnoliopsida</taxon>
        <taxon>eudicotyledons</taxon>
        <taxon>Gunneridae</taxon>
        <taxon>Pentapetalae</taxon>
        <taxon>rosids</taxon>
        <taxon>fabids</taxon>
        <taxon>Fagales</taxon>
        <taxon>Fagaceae</taxon>
        <taxon>Quercus</taxon>
    </lineage>
</organism>
<dbReference type="GO" id="GO:0005886">
    <property type="term" value="C:plasma membrane"/>
    <property type="evidence" value="ECO:0007669"/>
    <property type="project" value="UniProtKB-SubCell"/>
</dbReference>
<name>A0A7N2R4B9_QUELO</name>
<comment type="similarity">
    <text evidence="2">Belongs to the RLP family.</text>
</comment>
<dbReference type="InterPro" id="IPR001611">
    <property type="entry name" value="Leu-rich_rpt"/>
</dbReference>
<dbReference type="FunFam" id="3.80.10.10:FF:000213">
    <property type="entry name" value="Tyrosine-sulfated glycopeptide receptor 1"/>
    <property type="match status" value="1"/>
</dbReference>
<keyword evidence="9" id="KW-0472">Membrane</keyword>
<evidence type="ECO:0000256" key="6">
    <source>
        <dbReference type="ARBA" id="ARBA00022729"/>
    </source>
</evidence>
<reference evidence="12 13" key="1">
    <citation type="journal article" date="2016" name="G3 (Bethesda)">
        <title>First Draft Assembly and Annotation of the Genome of a California Endemic Oak Quercus lobata Nee (Fagaceae).</title>
        <authorList>
            <person name="Sork V.L."/>
            <person name="Fitz-Gibbon S.T."/>
            <person name="Puiu D."/>
            <person name="Crepeau M."/>
            <person name="Gugger P.F."/>
            <person name="Sherman R."/>
            <person name="Stevens K."/>
            <person name="Langley C.H."/>
            <person name="Pellegrini M."/>
            <person name="Salzberg S.L."/>
        </authorList>
    </citation>
    <scope>NUCLEOTIDE SEQUENCE [LARGE SCALE GENOMIC DNA]</scope>
    <source>
        <strain evidence="12 13">cv. SW786</strain>
    </source>
</reference>
<dbReference type="Pfam" id="PF13855">
    <property type="entry name" value="LRR_8"/>
    <property type="match status" value="1"/>
</dbReference>
<dbReference type="InterPro" id="IPR003591">
    <property type="entry name" value="Leu-rich_rpt_typical-subtyp"/>
</dbReference>
<sequence>MASLHDPSRPDGVVAKEPMPSSFVKSSICTVSFNLINTYLFTDDVEAVNLNNLEVLILQGNGLNGSLPFKDMANFNSLKILDLSYNSFTGSIPPYIGALPSLKALSLYSNRLNGTLPIREMCALKKLEEVDLGRNNFEGILPPCLTNLTSLRLLDISYNRFSGNLSLSPVASWTSLEHIDLSYNLFEGLFSFRLFANHSKLKVIQLFSDNNKLDIEIENPSWDPSFQLKVLLLSNCSLNKPTSNIPKFLFDQHELEVVDISYNKLNGSFPIWLLENNTRLQMLSLRSNSFVGQFHLPSYRSMDLCWLDVSDNNLDGQLQENIGKIIPKLEYLNLSRNYFEEYAGNLLLRGNNLTGSLPKAVLNSSNLVTLDIRDNSFSGNIPKEIYRFSNLRVLLLSGNQFSGMIPKQLCWLKKISIMDLSRNFFSGTIPYCFYNVAFGKLAASEFVYIYYYGIGGSGFSFPYKSLLNKNHIIEGTSFYIHIPVEIEFLTKYKSNLYQGLILDMMSTLDLSFNKLIGEIPPELGRLSSIFALNLSHNQLNGSTPKTFSNLTQLESLDLSHNNLSEEIPSALTDLTFLAAFTVAYNNLSGKVPDMKKQFSTFGESSYEGNPFLCDAPLRKSCTFIDESPPSPQKSSEVSDGKCNDASTWLRIVCTGVIFLL</sequence>
<evidence type="ECO:0000256" key="5">
    <source>
        <dbReference type="ARBA" id="ARBA00022692"/>
    </source>
</evidence>
<dbReference type="OMA" id="PIRGICE"/>
<dbReference type="PANTHER" id="PTHR48062:SF52">
    <property type="entry name" value="RECEPTOR-LIKE PROTEIN 8-RELATED"/>
    <property type="match status" value="1"/>
</dbReference>
<keyword evidence="5" id="KW-0812">Transmembrane</keyword>
<evidence type="ECO:0000256" key="7">
    <source>
        <dbReference type="ARBA" id="ARBA00022737"/>
    </source>
</evidence>
<dbReference type="EnsemblPlants" id="QL05p013038:mrna">
    <property type="protein sequence ID" value="QL05p013038:mrna"/>
    <property type="gene ID" value="QL05p013038"/>
</dbReference>
<dbReference type="PROSITE" id="PS51450">
    <property type="entry name" value="LRR"/>
    <property type="match status" value="1"/>
</dbReference>
<keyword evidence="8" id="KW-1133">Transmembrane helix</keyword>
<dbReference type="InterPro" id="IPR032675">
    <property type="entry name" value="LRR_dom_sf"/>
</dbReference>
<evidence type="ECO:0000256" key="8">
    <source>
        <dbReference type="ARBA" id="ARBA00022989"/>
    </source>
</evidence>
<keyword evidence="6" id="KW-0732">Signal</keyword>
<comment type="subcellular location">
    <subcellularLocation>
        <location evidence="1">Cell membrane</location>
    </subcellularLocation>
    <subcellularLocation>
        <location evidence="11">Endomembrane system</location>
        <topology evidence="11">Single-pass membrane protein</topology>
    </subcellularLocation>
</comment>
<dbReference type="Gramene" id="QL05p013038:mrna">
    <property type="protein sequence ID" value="QL05p013038:mrna"/>
    <property type="gene ID" value="QL05p013038"/>
</dbReference>
<evidence type="ECO:0000313" key="13">
    <source>
        <dbReference type="Proteomes" id="UP000594261"/>
    </source>
</evidence>
<dbReference type="Pfam" id="PF00560">
    <property type="entry name" value="LRR_1"/>
    <property type="match status" value="4"/>
</dbReference>
<evidence type="ECO:0000256" key="2">
    <source>
        <dbReference type="ARBA" id="ARBA00009592"/>
    </source>
</evidence>
<evidence type="ECO:0000256" key="4">
    <source>
        <dbReference type="ARBA" id="ARBA00022614"/>
    </source>
</evidence>
<protein>
    <submittedName>
        <fullName evidence="12">Uncharacterized protein</fullName>
    </submittedName>
</protein>
<dbReference type="EMBL" id="LRBV02000005">
    <property type="status" value="NOT_ANNOTATED_CDS"/>
    <property type="molecule type" value="Genomic_DNA"/>
</dbReference>
<evidence type="ECO:0000256" key="1">
    <source>
        <dbReference type="ARBA" id="ARBA00004236"/>
    </source>
</evidence>
<evidence type="ECO:0000256" key="9">
    <source>
        <dbReference type="ARBA" id="ARBA00023136"/>
    </source>
</evidence>
<dbReference type="GO" id="GO:0012505">
    <property type="term" value="C:endomembrane system"/>
    <property type="evidence" value="ECO:0007669"/>
    <property type="project" value="UniProtKB-SubCell"/>
</dbReference>
<proteinExistence type="inferred from homology"/>
<dbReference type="SUPFAM" id="SSF52058">
    <property type="entry name" value="L domain-like"/>
    <property type="match status" value="2"/>
</dbReference>
<evidence type="ECO:0000256" key="10">
    <source>
        <dbReference type="ARBA" id="ARBA00023180"/>
    </source>
</evidence>
<dbReference type="SMART" id="SM00369">
    <property type="entry name" value="LRR_TYP"/>
    <property type="match status" value="8"/>
</dbReference>
<reference evidence="12" key="2">
    <citation type="submission" date="2021-01" db="UniProtKB">
        <authorList>
            <consortium name="EnsemblPlants"/>
        </authorList>
    </citation>
    <scope>IDENTIFICATION</scope>
</reference>
<keyword evidence="13" id="KW-1185">Reference proteome</keyword>
<dbReference type="Proteomes" id="UP000594261">
    <property type="component" value="Chromosome 5"/>
</dbReference>
<keyword evidence="10" id="KW-0325">Glycoprotein</keyword>
<dbReference type="FunFam" id="3.80.10.10:FF:000383">
    <property type="entry name" value="Leucine-rich repeat receptor protein kinase EMS1"/>
    <property type="match status" value="1"/>
</dbReference>
<dbReference type="FunFam" id="3.80.10.10:FF:001678">
    <property type="entry name" value="Calmodulin-binding receptor kinase CaMRLK"/>
    <property type="match status" value="1"/>
</dbReference>
<keyword evidence="4" id="KW-0433">Leucine-rich repeat</keyword>
<keyword evidence="3" id="KW-1003">Cell membrane</keyword>
<evidence type="ECO:0000256" key="3">
    <source>
        <dbReference type="ARBA" id="ARBA00022475"/>
    </source>
</evidence>
<dbReference type="Gene3D" id="3.80.10.10">
    <property type="entry name" value="Ribonuclease Inhibitor"/>
    <property type="match status" value="3"/>
</dbReference>
<dbReference type="AlphaFoldDB" id="A0A7N2R4B9"/>
<evidence type="ECO:0000256" key="11">
    <source>
        <dbReference type="ARBA" id="ARBA00037847"/>
    </source>
</evidence>